<reference evidence="2 3" key="1">
    <citation type="journal article" date="2018" name="Sci. Rep.">
        <title>Characterisation of pathogen-specific regions and novel effector candidates in Fusarium oxysporum f. sp. cepae.</title>
        <authorList>
            <person name="Armitage A.D."/>
            <person name="Taylor A."/>
            <person name="Sobczyk M.K."/>
            <person name="Baxter L."/>
            <person name="Greenfield B.P."/>
            <person name="Bates H.J."/>
            <person name="Wilson F."/>
            <person name="Jackson A.C."/>
            <person name="Ott S."/>
            <person name="Harrison R.J."/>
            <person name="Clarkson J.P."/>
        </authorList>
    </citation>
    <scope>NUCLEOTIDE SEQUENCE [LARGE SCALE GENOMIC DNA]</scope>
    <source>
        <strain evidence="2 3">Fo_A13</strain>
    </source>
</reference>
<dbReference type="VEuPathDB" id="FungiDB:FOIG_03808"/>
<gene>
    <name evidence="2" type="ORF">BFJ69_g15703</name>
</gene>
<feature type="region of interest" description="Disordered" evidence="1">
    <location>
        <begin position="238"/>
        <end position="281"/>
    </location>
</feature>
<proteinExistence type="predicted"/>
<accession>A0A420MF20</accession>
<comment type="caution">
    <text evidence="2">The sequence shown here is derived from an EMBL/GenBank/DDBJ whole genome shotgun (WGS) entry which is preliminary data.</text>
</comment>
<dbReference type="Proteomes" id="UP000285084">
    <property type="component" value="Unassembled WGS sequence"/>
</dbReference>
<feature type="compositionally biased region" description="Basic residues" evidence="1">
    <location>
        <begin position="30"/>
        <end position="46"/>
    </location>
</feature>
<organism evidence="2 3">
    <name type="scientific">Fusarium oxysporum</name>
    <name type="common">Fusarium vascular wilt</name>
    <dbReference type="NCBI Taxonomy" id="5507"/>
    <lineage>
        <taxon>Eukaryota</taxon>
        <taxon>Fungi</taxon>
        <taxon>Dikarya</taxon>
        <taxon>Ascomycota</taxon>
        <taxon>Pezizomycotina</taxon>
        <taxon>Sordariomycetes</taxon>
        <taxon>Hypocreomycetidae</taxon>
        <taxon>Hypocreales</taxon>
        <taxon>Nectriaceae</taxon>
        <taxon>Fusarium</taxon>
        <taxon>Fusarium oxysporum species complex</taxon>
    </lineage>
</organism>
<dbReference type="AlphaFoldDB" id="A0A420MF20"/>
<feature type="compositionally biased region" description="Polar residues" evidence="1">
    <location>
        <begin position="270"/>
        <end position="281"/>
    </location>
</feature>
<feature type="compositionally biased region" description="Polar residues" evidence="1">
    <location>
        <begin position="239"/>
        <end position="262"/>
    </location>
</feature>
<protein>
    <submittedName>
        <fullName evidence="2">Uncharacterized protein</fullName>
    </submittedName>
</protein>
<sequence length="303" mass="32788">MQKNKRRGNGGHSFRAGPYDRRQNESGGRGRGRGRGRGVVRGRRGRGGYSSYQSGGHGYGGQRFGSDYGGRGGYTPYAAGGRGRGFGRGRGAGAGGPNFYEGPGRAADPEFRRYRQWDAEDGYGYQEYDDCQQWGQQVDEEDGYGYHGNEQEAPSYGSPAQWNSEAGGKQENVAGRIGYTGKGMIWGTSVDGSDQSMVTLNRMLPLASKDIWAAVHGRKRTLSQEELSKVEVDLWPQKKGQSTQIHGWNQTVQGSGSGSISGPVNKDSKGGTQPSATQGTMNADPIQYFLGFFKGHLSDDEGR</sequence>
<evidence type="ECO:0000313" key="3">
    <source>
        <dbReference type="Proteomes" id="UP000285084"/>
    </source>
</evidence>
<feature type="compositionally biased region" description="Gly residues" evidence="1">
    <location>
        <begin position="55"/>
        <end position="70"/>
    </location>
</feature>
<evidence type="ECO:0000256" key="1">
    <source>
        <dbReference type="SAM" id="MobiDB-lite"/>
    </source>
</evidence>
<name>A0A420MF20_FUSOX</name>
<feature type="region of interest" description="Disordered" evidence="1">
    <location>
        <begin position="1"/>
        <end position="70"/>
    </location>
</feature>
<dbReference type="EMBL" id="MRCX01000325">
    <property type="protein sequence ID" value="RKK66094.1"/>
    <property type="molecule type" value="Genomic_DNA"/>
</dbReference>
<feature type="region of interest" description="Disordered" evidence="1">
    <location>
        <begin position="140"/>
        <end position="166"/>
    </location>
</feature>
<evidence type="ECO:0000313" key="2">
    <source>
        <dbReference type="EMBL" id="RKK66094.1"/>
    </source>
</evidence>